<dbReference type="GO" id="GO:0016747">
    <property type="term" value="F:acyltransferase activity, transferring groups other than amino-acyl groups"/>
    <property type="evidence" value="ECO:0007669"/>
    <property type="project" value="InterPro"/>
</dbReference>
<dbReference type="CDD" id="cd04301">
    <property type="entry name" value="NAT_SF"/>
    <property type="match status" value="1"/>
</dbReference>
<protein>
    <submittedName>
        <fullName evidence="4">N-acetyltransferase</fullName>
    </submittedName>
</protein>
<dbReference type="Proteomes" id="UP000284416">
    <property type="component" value="Unassembled WGS sequence"/>
</dbReference>
<keyword evidence="2" id="KW-0012">Acyltransferase</keyword>
<evidence type="ECO:0000256" key="2">
    <source>
        <dbReference type="ARBA" id="ARBA00023315"/>
    </source>
</evidence>
<evidence type="ECO:0000256" key="1">
    <source>
        <dbReference type="ARBA" id="ARBA00022679"/>
    </source>
</evidence>
<keyword evidence="5" id="KW-1185">Reference proteome</keyword>
<evidence type="ECO:0000313" key="5">
    <source>
        <dbReference type="Proteomes" id="UP000284416"/>
    </source>
</evidence>
<feature type="domain" description="N-acetyltransferase" evidence="3">
    <location>
        <begin position="1"/>
        <end position="152"/>
    </location>
</feature>
<dbReference type="InterPro" id="IPR016181">
    <property type="entry name" value="Acyl_CoA_acyltransferase"/>
</dbReference>
<dbReference type="InterPro" id="IPR000182">
    <property type="entry name" value="GNAT_dom"/>
</dbReference>
<gene>
    <name evidence="4" type="ORF">D1B31_01035</name>
</gene>
<sequence>MIVPMHITHIPKILQAQKELYRMNFRNMLFNKEFYDMILSWYDEALTNPEWKSYVLLDEEGEVSGFYLAQYKDSAGYLSQMFVSGKLRGKGYGKLLLDHFEQELGEPGFYVLQASGMNETAVAFYERNGYDILRTYQDENGDPRYFMIKYAF</sequence>
<keyword evidence="1 4" id="KW-0808">Transferase</keyword>
<accession>A0A417YZH5</accession>
<proteinExistence type="predicted"/>
<dbReference type="AlphaFoldDB" id="A0A417YZH5"/>
<evidence type="ECO:0000259" key="3">
    <source>
        <dbReference type="PROSITE" id="PS51186"/>
    </source>
</evidence>
<dbReference type="PROSITE" id="PS51186">
    <property type="entry name" value="GNAT"/>
    <property type="match status" value="1"/>
</dbReference>
<reference evidence="4 5" key="1">
    <citation type="journal article" date="2017" name="Int. J. Syst. Evol. Microbiol.">
        <title>Bacillus notoginsengisoli sp. nov., a novel bacterium isolated from the rhizosphere of Panax notoginseng.</title>
        <authorList>
            <person name="Zhang M.Y."/>
            <person name="Cheng J."/>
            <person name="Cai Y."/>
            <person name="Zhang T.Y."/>
            <person name="Wu Y.Y."/>
            <person name="Manikprabhu D."/>
            <person name="Li W.J."/>
            <person name="Zhang Y.X."/>
        </authorList>
    </citation>
    <scope>NUCLEOTIDE SEQUENCE [LARGE SCALE GENOMIC DNA]</scope>
    <source>
        <strain evidence="4 5">JCM 30743</strain>
    </source>
</reference>
<dbReference type="PANTHER" id="PTHR43800">
    <property type="entry name" value="PEPTIDYL-LYSINE N-ACETYLTRANSFERASE YJAB"/>
    <property type="match status" value="1"/>
</dbReference>
<dbReference type="EMBL" id="QWEG01000001">
    <property type="protein sequence ID" value="RHW43287.1"/>
    <property type="molecule type" value="Genomic_DNA"/>
</dbReference>
<dbReference type="Gene3D" id="3.40.630.30">
    <property type="match status" value="1"/>
</dbReference>
<dbReference type="PANTHER" id="PTHR43800:SF1">
    <property type="entry name" value="PEPTIDYL-LYSINE N-ACETYLTRANSFERASE YJAB"/>
    <property type="match status" value="1"/>
</dbReference>
<evidence type="ECO:0000313" key="4">
    <source>
        <dbReference type="EMBL" id="RHW43287.1"/>
    </source>
</evidence>
<dbReference type="SUPFAM" id="SSF55729">
    <property type="entry name" value="Acyl-CoA N-acyltransferases (Nat)"/>
    <property type="match status" value="1"/>
</dbReference>
<name>A0A417YZH5_9BACI</name>
<dbReference type="Pfam" id="PF00583">
    <property type="entry name" value="Acetyltransf_1"/>
    <property type="match status" value="1"/>
</dbReference>
<comment type="caution">
    <text evidence="4">The sequence shown here is derived from an EMBL/GenBank/DDBJ whole genome shotgun (WGS) entry which is preliminary data.</text>
</comment>
<organism evidence="4 5">
    <name type="scientific">Neobacillus notoginsengisoli</name>
    <dbReference type="NCBI Taxonomy" id="1578198"/>
    <lineage>
        <taxon>Bacteria</taxon>
        <taxon>Bacillati</taxon>
        <taxon>Bacillota</taxon>
        <taxon>Bacilli</taxon>
        <taxon>Bacillales</taxon>
        <taxon>Bacillaceae</taxon>
        <taxon>Neobacillus</taxon>
    </lineage>
</organism>